<dbReference type="SUPFAM" id="SSF57535">
    <property type="entry name" value="Complement control module/SCR domain"/>
    <property type="match status" value="3"/>
</dbReference>
<dbReference type="PANTHER" id="PTHR45785:SF2">
    <property type="entry name" value="COMPLEMENT FACTOR H-RELATED"/>
    <property type="match status" value="1"/>
</dbReference>
<dbReference type="InterPro" id="IPR000436">
    <property type="entry name" value="Sushi_SCR_CCP_dom"/>
</dbReference>
<keyword evidence="4 5" id="KW-1015">Disulfide bond</keyword>
<evidence type="ECO:0000259" key="6">
    <source>
        <dbReference type="PROSITE" id="PS50923"/>
    </source>
</evidence>
<evidence type="ECO:0000256" key="3">
    <source>
        <dbReference type="ARBA" id="ARBA00022729"/>
    </source>
</evidence>
<feature type="domain" description="Sushi" evidence="6">
    <location>
        <begin position="135"/>
        <end position="196"/>
    </location>
</feature>
<reference evidence="7" key="1">
    <citation type="submission" date="2025-08" db="UniProtKB">
        <authorList>
            <consortium name="Ensembl"/>
        </authorList>
    </citation>
    <scope>IDENTIFICATION</scope>
</reference>
<evidence type="ECO:0000313" key="7">
    <source>
        <dbReference type="Ensembl" id="ENSNBRP00000006623.1"/>
    </source>
</evidence>
<dbReference type="PROSITE" id="PS50923">
    <property type="entry name" value="SUSHI"/>
    <property type="match status" value="3"/>
</dbReference>
<dbReference type="GeneTree" id="ENSGT00940000177007"/>
<keyword evidence="2 5" id="KW-0768">Sushi</keyword>
<dbReference type="Ensembl" id="ENSNBRT00000006819.1">
    <property type="protein sequence ID" value="ENSNBRP00000006623.1"/>
    <property type="gene ID" value="ENSNBRG00000005210.1"/>
</dbReference>
<keyword evidence="3" id="KW-0732">Signal</keyword>
<keyword evidence="8" id="KW-1185">Reference proteome</keyword>
<accession>A0A3Q4GJ01</accession>
<reference evidence="7" key="2">
    <citation type="submission" date="2025-09" db="UniProtKB">
        <authorList>
            <consortium name="Ensembl"/>
        </authorList>
    </citation>
    <scope>IDENTIFICATION</scope>
</reference>
<organism evidence="7 8">
    <name type="scientific">Neolamprologus brichardi</name>
    <name type="common">Fairy cichlid</name>
    <name type="synonym">Lamprologus brichardi</name>
    <dbReference type="NCBI Taxonomy" id="32507"/>
    <lineage>
        <taxon>Eukaryota</taxon>
        <taxon>Metazoa</taxon>
        <taxon>Chordata</taxon>
        <taxon>Craniata</taxon>
        <taxon>Vertebrata</taxon>
        <taxon>Euteleostomi</taxon>
        <taxon>Actinopterygii</taxon>
        <taxon>Neopterygii</taxon>
        <taxon>Teleostei</taxon>
        <taxon>Neoteleostei</taxon>
        <taxon>Acanthomorphata</taxon>
        <taxon>Ovalentaria</taxon>
        <taxon>Cichlomorphae</taxon>
        <taxon>Cichliformes</taxon>
        <taxon>Cichlidae</taxon>
        <taxon>African cichlids</taxon>
        <taxon>Pseudocrenilabrinae</taxon>
        <taxon>Lamprologini</taxon>
        <taxon>Neolamprologus</taxon>
    </lineage>
</organism>
<dbReference type="Gene3D" id="2.10.70.10">
    <property type="entry name" value="Complement Module, domain 1"/>
    <property type="match status" value="3"/>
</dbReference>
<protein>
    <recommendedName>
        <fullName evidence="6">Sushi domain-containing protein</fullName>
    </recommendedName>
</protein>
<evidence type="ECO:0000256" key="2">
    <source>
        <dbReference type="ARBA" id="ARBA00022659"/>
    </source>
</evidence>
<sequence length="347" mass="39040">ITWHLHSLSYHIMAASESCIWILMNKLTVTTMEKCFTAHFLLHAQSTTQACDAPTLDGGFFAPKQETYSQGTKLSYTCNEGRTLAMKGWWATSTCHNGKWSHQPQCIGKSSTNKRSCCGINNVFESKSNFTESMNACSVPPKIPHAVIVHQDYQEVFAAGSEVQYECEDGYTAEGAHNKKSVCTQGSWTQGPTCSKWTHSLICFQKYSCVFISVQNCGNIPVIENAFALQTSQYYLTYQCQRLYRLVGPETVKCISSRMWSDLPECRAKFCAVNTNDNPEYISVGTVYIENGEEERVECVKPHSWSLEHYTMVRCINGRVEATECKNLTYDRIVTACVSFSFSSSKI</sequence>
<dbReference type="InterPro" id="IPR051503">
    <property type="entry name" value="ComplSys_Reg/VirEntry_Med"/>
</dbReference>
<evidence type="ECO:0000256" key="5">
    <source>
        <dbReference type="PROSITE-ProRule" id="PRU00302"/>
    </source>
</evidence>
<dbReference type="PANTHER" id="PTHR45785">
    <property type="entry name" value="COMPLEMENT FACTOR H-RELATED"/>
    <property type="match status" value="1"/>
</dbReference>
<feature type="domain" description="Sushi" evidence="6">
    <location>
        <begin position="49"/>
        <end position="108"/>
    </location>
</feature>
<evidence type="ECO:0000256" key="4">
    <source>
        <dbReference type="ARBA" id="ARBA00023157"/>
    </source>
</evidence>
<dbReference type="Proteomes" id="UP000261580">
    <property type="component" value="Unassembled WGS sequence"/>
</dbReference>
<dbReference type="Pfam" id="PF00084">
    <property type="entry name" value="Sushi"/>
    <property type="match status" value="3"/>
</dbReference>
<feature type="disulfide bond" evidence="5">
    <location>
        <begin position="167"/>
        <end position="194"/>
    </location>
</feature>
<comment type="subcellular location">
    <subcellularLocation>
        <location evidence="1">Virion</location>
    </subcellularLocation>
</comment>
<dbReference type="InterPro" id="IPR035976">
    <property type="entry name" value="Sushi/SCR/CCP_sf"/>
</dbReference>
<name>A0A3Q4GJ01_NEOBR</name>
<comment type="caution">
    <text evidence="5">Lacks conserved residue(s) required for the propagation of feature annotation.</text>
</comment>
<dbReference type="SMART" id="SM00032">
    <property type="entry name" value="CCP"/>
    <property type="match status" value="3"/>
</dbReference>
<dbReference type="Bgee" id="ENSNBRG00000005210">
    <property type="expression patterns" value="Expressed in liver and 2 other cell types or tissues"/>
</dbReference>
<evidence type="ECO:0000256" key="1">
    <source>
        <dbReference type="ARBA" id="ARBA00004328"/>
    </source>
</evidence>
<feature type="domain" description="Sushi" evidence="6">
    <location>
        <begin position="215"/>
        <end position="268"/>
    </location>
</feature>
<dbReference type="STRING" id="32507.ENSNBRP00000006623"/>
<dbReference type="CDD" id="cd00033">
    <property type="entry name" value="CCP"/>
    <property type="match status" value="3"/>
</dbReference>
<dbReference type="OMA" id="TICINGQ"/>
<evidence type="ECO:0000313" key="8">
    <source>
        <dbReference type="Proteomes" id="UP000261580"/>
    </source>
</evidence>
<proteinExistence type="predicted"/>
<dbReference type="AlphaFoldDB" id="A0A3Q4GJ01"/>